<keyword evidence="2" id="KW-1133">Transmembrane helix</keyword>
<keyword evidence="3" id="KW-0732">Signal</keyword>
<sequence>MIASQLRIMTLLWIVGAILCSCNLGSVQAEAVSTRLLHDGVSQNDVASAKAPVIDFHEQLTDASVEGAATTATNTSESAATAVSDTFPDTATSSTHTTASDEVNGNEDGSFALQETKVDGHESDSSAHTEGNGHESDHSAHTEDSGHESGSSHDSHGGEESAQEGGMSAMMFFGPACAGVLAIVLIGAVIAFKSRMS</sequence>
<gene>
    <name evidence="4" type="ORF">PBS001_LOCUS8226</name>
</gene>
<feature type="transmembrane region" description="Helical" evidence="2">
    <location>
        <begin position="169"/>
        <end position="192"/>
    </location>
</feature>
<organism evidence="4 5">
    <name type="scientific">Peronospora belbahrii</name>
    <dbReference type="NCBI Taxonomy" id="622444"/>
    <lineage>
        <taxon>Eukaryota</taxon>
        <taxon>Sar</taxon>
        <taxon>Stramenopiles</taxon>
        <taxon>Oomycota</taxon>
        <taxon>Peronosporomycetes</taxon>
        <taxon>Peronosporales</taxon>
        <taxon>Peronosporaceae</taxon>
        <taxon>Peronospora</taxon>
    </lineage>
</organism>
<feature type="compositionally biased region" description="Low complexity" evidence="1">
    <location>
        <begin position="90"/>
        <end position="100"/>
    </location>
</feature>
<reference evidence="4 5" key="1">
    <citation type="submission" date="2021-11" db="EMBL/GenBank/DDBJ databases">
        <authorList>
            <person name="Islam A."/>
            <person name="Islam S."/>
            <person name="Flora M.S."/>
            <person name="Rahman M."/>
            <person name="Ziaur R.M."/>
            <person name="Epstein J.H."/>
            <person name="Hassan M."/>
            <person name="Klassen M."/>
            <person name="Woodard K."/>
            <person name="Webb A."/>
            <person name="Webby R.J."/>
            <person name="El Zowalaty M.E."/>
        </authorList>
    </citation>
    <scope>NUCLEOTIDE SEQUENCE [LARGE SCALE GENOMIC DNA]</scope>
    <source>
        <strain evidence="4">Pbs1</strain>
    </source>
</reference>
<accession>A0ABN8D9U3</accession>
<feature type="compositionally biased region" description="Low complexity" evidence="1">
    <location>
        <begin position="71"/>
        <end position="82"/>
    </location>
</feature>
<keyword evidence="2" id="KW-0472">Membrane</keyword>
<keyword evidence="5" id="KW-1185">Reference proteome</keyword>
<evidence type="ECO:0000256" key="2">
    <source>
        <dbReference type="SAM" id="Phobius"/>
    </source>
</evidence>
<feature type="signal peptide" evidence="3">
    <location>
        <begin position="1"/>
        <end position="29"/>
    </location>
</feature>
<comment type="caution">
    <text evidence="4">The sequence shown here is derived from an EMBL/GenBank/DDBJ whole genome shotgun (WGS) entry which is preliminary data.</text>
</comment>
<dbReference type="EMBL" id="CAKLCB010000384">
    <property type="protein sequence ID" value="CAH0521785.1"/>
    <property type="molecule type" value="Genomic_DNA"/>
</dbReference>
<dbReference type="Proteomes" id="UP001158986">
    <property type="component" value="Unassembled WGS sequence"/>
</dbReference>
<protein>
    <submittedName>
        <fullName evidence="4">Uncharacterized protein</fullName>
    </submittedName>
</protein>
<evidence type="ECO:0000313" key="4">
    <source>
        <dbReference type="EMBL" id="CAH0521785.1"/>
    </source>
</evidence>
<feature type="compositionally biased region" description="Basic and acidic residues" evidence="1">
    <location>
        <begin position="116"/>
        <end position="159"/>
    </location>
</feature>
<proteinExistence type="predicted"/>
<evidence type="ECO:0000313" key="5">
    <source>
        <dbReference type="Proteomes" id="UP001158986"/>
    </source>
</evidence>
<feature type="chain" id="PRO_5046184802" evidence="3">
    <location>
        <begin position="30"/>
        <end position="197"/>
    </location>
</feature>
<dbReference type="PROSITE" id="PS51257">
    <property type="entry name" value="PROKAR_LIPOPROTEIN"/>
    <property type="match status" value="1"/>
</dbReference>
<feature type="region of interest" description="Disordered" evidence="1">
    <location>
        <begin position="71"/>
        <end position="163"/>
    </location>
</feature>
<evidence type="ECO:0000256" key="3">
    <source>
        <dbReference type="SAM" id="SignalP"/>
    </source>
</evidence>
<keyword evidence="2" id="KW-0812">Transmembrane</keyword>
<name>A0ABN8D9U3_9STRA</name>
<evidence type="ECO:0000256" key="1">
    <source>
        <dbReference type="SAM" id="MobiDB-lite"/>
    </source>
</evidence>